<dbReference type="AlphaFoldDB" id="A0A2D0N2D7"/>
<organism evidence="2 3">
    <name type="scientific">Flavilitoribacter nigricans (strain ATCC 23147 / DSM 23189 / NBRC 102662 / NCIMB 1420 / SS-2)</name>
    <name type="common">Lewinella nigricans</name>
    <dbReference type="NCBI Taxonomy" id="1122177"/>
    <lineage>
        <taxon>Bacteria</taxon>
        <taxon>Pseudomonadati</taxon>
        <taxon>Bacteroidota</taxon>
        <taxon>Saprospiria</taxon>
        <taxon>Saprospirales</taxon>
        <taxon>Lewinellaceae</taxon>
        <taxon>Flavilitoribacter</taxon>
    </lineage>
</organism>
<accession>A0A2D0N2D7</accession>
<feature type="transmembrane region" description="Helical" evidence="1">
    <location>
        <begin position="12"/>
        <end position="33"/>
    </location>
</feature>
<evidence type="ECO:0000256" key="1">
    <source>
        <dbReference type="SAM" id="Phobius"/>
    </source>
</evidence>
<dbReference type="Proteomes" id="UP000223913">
    <property type="component" value="Unassembled WGS sequence"/>
</dbReference>
<evidence type="ECO:0000313" key="2">
    <source>
        <dbReference type="EMBL" id="PHN02558.1"/>
    </source>
</evidence>
<reference evidence="2 3" key="1">
    <citation type="submission" date="2017-10" db="EMBL/GenBank/DDBJ databases">
        <title>The draft genome sequence of Lewinella nigricans NBRC 102662.</title>
        <authorList>
            <person name="Wang K."/>
        </authorList>
    </citation>
    <scope>NUCLEOTIDE SEQUENCE [LARGE SCALE GENOMIC DNA]</scope>
    <source>
        <strain evidence="2 3">NBRC 102662</strain>
    </source>
</reference>
<feature type="transmembrane region" description="Helical" evidence="1">
    <location>
        <begin position="212"/>
        <end position="232"/>
    </location>
</feature>
<feature type="transmembrane region" description="Helical" evidence="1">
    <location>
        <begin position="186"/>
        <end position="206"/>
    </location>
</feature>
<keyword evidence="3" id="KW-1185">Reference proteome</keyword>
<keyword evidence="1" id="KW-1133">Transmembrane helix</keyword>
<sequence>MKKAITINRNVVNLLAPLSLFGLLIVLMKSPLLNQGGNLGLAISIDLLITVPLVYYLLIRKSSIPNTTVVPMMVVGLLIGTYFLPVEDQVYLELFKTWTLPVIEVLILILVVVKVRKAIKTFKDQRGNAPDFYSTLKNTCHQLLPKQLAWPFATEVAVIYYGFINWKGRELQENEFSYHKRSGTPALFGALIFIIAMETFALHLLLERWNVVVAWILSGLSIYTAIQFLGFAKSLSKRPISITQHSLILRYGILSETEIPFPDIDTIELSRKPLEKDKLNHKLSPLGELESHNVIIHLNSDNELRGLYGSRKKFRKIGLHIDQPKDFKEKLEYALPQRTDDHAF</sequence>
<dbReference type="RefSeq" id="WP_099154103.1">
    <property type="nucleotide sequence ID" value="NZ_PDUD01000039.1"/>
</dbReference>
<keyword evidence="1" id="KW-0472">Membrane</keyword>
<dbReference type="EMBL" id="PDUD01000039">
    <property type="protein sequence ID" value="PHN02558.1"/>
    <property type="molecule type" value="Genomic_DNA"/>
</dbReference>
<comment type="caution">
    <text evidence="2">The sequence shown here is derived from an EMBL/GenBank/DDBJ whole genome shotgun (WGS) entry which is preliminary data.</text>
</comment>
<dbReference type="OrthoDB" id="979693at2"/>
<feature type="transmembrane region" description="Helical" evidence="1">
    <location>
        <begin position="39"/>
        <end position="57"/>
    </location>
</feature>
<evidence type="ECO:0000313" key="3">
    <source>
        <dbReference type="Proteomes" id="UP000223913"/>
    </source>
</evidence>
<keyword evidence="1" id="KW-0812">Transmembrane</keyword>
<protein>
    <submittedName>
        <fullName evidence="2">Uncharacterized protein</fullName>
    </submittedName>
</protein>
<feature type="transmembrane region" description="Helical" evidence="1">
    <location>
        <begin position="98"/>
        <end position="116"/>
    </location>
</feature>
<gene>
    <name evidence="2" type="ORF">CRP01_31785</name>
</gene>
<name>A0A2D0N2D7_FLAN2</name>
<feature type="transmembrane region" description="Helical" evidence="1">
    <location>
        <begin position="69"/>
        <end position="86"/>
    </location>
</feature>
<proteinExistence type="predicted"/>